<dbReference type="PANTHER" id="PTHR43229:SF2">
    <property type="entry name" value="NODULATION PROTEIN J"/>
    <property type="match status" value="1"/>
</dbReference>
<evidence type="ECO:0000256" key="5">
    <source>
        <dbReference type="SAM" id="Phobius"/>
    </source>
</evidence>
<evidence type="ECO:0000313" key="8">
    <source>
        <dbReference type="Proteomes" id="UP000732298"/>
    </source>
</evidence>
<gene>
    <name evidence="7" type="ORF">HY544_00910</name>
</gene>
<evidence type="ECO:0000256" key="4">
    <source>
        <dbReference type="ARBA" id="ARBA00023136"/>
    </source>
</evidence>
<evidence type="ECO:0000256" key="2">
    <source>
        <dbReference type="ARBA" id="ARBA00022692"/>
    </source>
</evidence>
<comment type="subcellular location">
    <subcellularLocation>
        <location evidence="1">Membrane</location>
        <topology evidence="1">Multi-pass membrane protein</topology>
    </subcellularLocation>
</comment>
<evidence type="ECO:0000256" key="1">
    <source>
        <dbReference type="ARBA" id="ARBA00004141"/>
    </source>
</evidence>
<keyword evidence="3 5" id="KW-1133">Transmembrane helix</keyword>
<feature type="transmembrane region" description="Helical" evidence="5">
    <location>
        <begin position="39"/>
        <end position="56"/>
    </location>
</feature>
<proteinExistence type="predicted"/>
<dbReference type="PIRSF" id="PIRSF006648">
    <property type="entry name" value="DrrB"/>
    <property type="match status" value="1"/>
</dbReference>
<name>A0A8T3YJS5_9ARCH</name>
<feature type="transmembrane region" description="Helical" evidence="5">
    <location>
        <begin position="230"/>
        <end position="248"/>
    </location>
</feature>
<sequence length="265" mass="29435">MNEQPLAEAARQSLERAYSQFYKNVRLITQNHFRLMDTTIWPLTLLLAFAFLAQALNNDPAVIALVVLGMMGWQVVQQTQMGMATCYMDEFWSNSLTHLFVTPIRLGEFLLGGIMTGLLKCAIVLMLFFAAAAVFYGIHIPDPAAFIAALFFLLLFGISLGMINLAIIFPRGENAIFTVWTLPDILVVLSGVYYPLEILPGPLNWAAQLLPSSHAFNLIKETLGMATTDWAALIGLSAVWLIGSWLLLQNSFRYAKMTGKLVRVA</sequence>
<dbReference type="Proteomes" id="UP000732298">
    <property type="component" value="Unassembled WGS sequence"/>
</dbReference>
<dbReference type="GO" id="GO:0043190">
    <property type="term" value="C:ATP-binding cassette (ABC) transporter complex"/>
    <property type="evidence" value="ECO:0007669"/>
    <property type="project" value="InterPro"/>
</dbReference>
<accession>A0A8T3YJS5</accession>
<evidence type="ECO:0000313" key="7">
    <source>
        <dbReference type="EMBL" id="MBI4210052.1"/>
    </source>
</evidence>
<dbReference type="AlphaFoldDB" id="A0A8T3YJS5"/>
<dbReference type="InterPro" id="IPR000412">
    <property type="entry name" value="ABC_2_transport"/>
</dbReference>
<dbReference type="InterPro" id="IPR013525">
    <property type="entry name" value="ABC2_TM"/>
</dbReference>
<feature type="transmembrane region" description="Helical" evidence="5">
    <location>
        <begin position="62"/>
        <end position="88"/>
    </location>
</feature>
<feature type="transmembrane region" description="Helical" evidence="5">
    <location>
        <begin position="109"/>
        <end position="138"/>
    </location>
</feature>
<feature type="domain" description="ABC-2 type transporter transmembrane" evidence="6">
    <location>
        <begin position="66"/>
        <end position="246"/>
    </location>
</feature>
<dbReference type="InterPro" id="IPR051784">
    <property type="entry name" value="Nod_factor_ABC_transporter"/>
</dbReference>
<dbReference type="Pfam" id="PF12698">
    <property type="entry name" value="ABC2_membrane_3"/>
    <property type="match status" value="1"/>
</dbReference>
<evidence type="ECO:0000256" key="3">
    <source>
        <dbReference type="ARBA" id="ARBA00022989"/>
    </source>
</evidence>
<keyword evidence="4 5" id="KW-0472">Membrane</keyword>
<comment type="caution">
    <text evidence="7">The sequence shown here is derived from an EMBL/GenBank/DDBJ whole genome shotgun (WGS) entry which is preliminary data.</text>
</comment>
<reference evidence="7" key="1">
    <citation type="submission" date="2020-07" db="EMBL/GenBank/DDBJ databases">
        <title>Huge and variable diversity of episymbiotic CPR bacteria and DPANN archaea in groundwater ecosystems.</title>
        <authorList>
            <person name="He C.Y."/>
            <person name="Keren R."/>
            <person name="Whittaker M."/>
            <person name="Farag I.F."/>
            <person name="Doudna J."/>
            <person name="Cate J.H.D."/>
            <person name="Banfield J.F."/>
        </authorList>
    </citation>
    <scope>NUCLEOTIDE SEQUENCE</scope>
    <source>
        <strain evidence="7">NC_groundwater_1296_Ag_S-0.2um_52_80</strain>
    </source>
</reference>
<feature type="transmembrane region" description="Helical" evidence="5">
    <location>
        <begin position="176"/>
        <end position="196"/>
    </location>
</feature>
<evidence type="ECO:0000259" key="6">
    <source>
        <dbReference type="Pfam" id="PF12698"/>
    </source>
</evidence>
<dbReference type="PANTHER" id="PTHR43229">
    <property type="entry name" value="NODULATION PROTEIN J"/>
    <property type="match status" value="1"/>
</dbReference>
<organism evidence="7 8">
    <name type="scientific">Candidatus Iainarchaeum sp</name>
    <dbReference type="NCBI Taxonomy" id="3101447"/>
    <lineage>
        <taxon>Archaea</taxon>
        <taxon>Candidatus Iainarchaeota</taxon>
        <taxon>Candidatus Iainarchaeia</taxon>
        <taxon>Candidatus Iainarchaeales</taxon>
        <taxon>Candidatus Iainarchaeaceae</taxon>
        <taxon>Candidatus Iainarchaeum</taxon>
    </lineage>
</organism>
<dbReference type="PRINTS" id="PR00164">
    <property type="entry name" value="ABC2TRNSPORT"/>
</dbReference>
<dbReference type="GO" id="GO:0140359">
    <property type="term" value="F:ABC-type transporter activity"/>
    <property type="evidence" value="ECO:0007669"/>
    <property type="project" value="InterPro"/>
</dbReference>
<feature type="transmembrane region" description="Helical" evidence="5">
    <location>
        <begin position="144"/>
        <end position="169"/>
    </location>
</feature>
<keyword evidence="2 5" id="KW-0812">Transmembrane</keyword>
<dbReference type="EMBL" id="JACQPB010000011">
    <property type="protein sequence ID" value="MBI4210052.1"/>
    <property type="molecule type" value="Genomic_DNA"/>
</dbReference>
<protein>
    <submittedName>
        <fullName evidence="7">ABC transporter permease</fullName>
    </submittedName>
</protein>